<evidence type="ECO:0000256" key="9">
    <source>
        <dbReference type="RuleBase" id="RU369079"/>
    </source>
</evidence>
<dbReference type="PANTHER" id="PTHR35011">
    <property type="entry name" value="2,3-DIKETO-L-GULONATE TRAP TRANSPORTER SMALL PERMEASE PROTEIN YIAM"/>
    <property type="match status" value="1"/>
</dbReference>
<keyword evidence="5 9" id="KW-0812">Transmembrane</keyword>
<evidence type="ECO:0000256" key="3">
    <source>
        <dbReference type="ARBA" id="ARBA00022475"/>
    </source>
</evidence>
<reference evidence="11 12" key="1">
    <citation type="submission" date="2017-03" db="EMBL/GenBank/DDBJ databases">
        <authorList>
            <person name="Afonso C.L."/>
            <person name="Miller P.J."/>
            <person name="Scott M.A."/>
            <person name="Spackman E."/>
            <person name="Goraichik I."/>
            <person name="Dimitrov K.M."/>
            <person name="Suarez D.L."/>
            <person name="Swayne D.E."/>
        </authorList>
    </citation>
    <scope>NUCLEOTIDE SEQUENCE [LARGE SCALE GENOMIC DNA]</scope>
    <source>
        <strain evidence="11 12">ATCC 51113</strain>
    </source>
</reference>
<comment type="function">
    <text evidence="9">Part of the tripartite ATP-independent periplasmic (TRAP) transport system.</text>
</comment>
<evidence type="ECO:0000259" key="10">
    <source>
        <dbReference type="Pfam" id="PF04290"/>
    </source>
</evidence>
<feature type="domain" description="Tripartite ATP-independent periplasmic transporters DctQ component" evidence="10">
    <location>
        <begin position="20"/>
        <end position="149"/>
    </location>
</feature>
<organism evidence="11 12">
    <name type="scientific">Citrobacter braakii</name>
    <dbReference type="NCBI Taxonomy" id="57706"/>
    <lineage>
        <taxon>Bacteria</taxon>
        <taxon>Pseudomonadati</taxon>
        <taxon>Pseudomonadota</taxon>
        <taxon>Gammaproteobacteria</taxon>
        <taxon>Enterobacterales</taxon>
        <taxon>Enterobacteriaceae</taxon>
        <taxon>Citrobacter</taxon>
        <taxon>Citrobacter freundii complex</taxon>
    </lineage>
</organism>
<dbReference type="Proteomes" id="UP000192573">
    <property type="component" value="Unassembled WGS sequence"/>
</dbReference>
<dbReference type="Pfam" id="PF04290">
    <property type="entry name" value="DctQ"/>
    <property type="match status" value="1"/>
</dbReference>
<evidence type="ECO:0000313" key="11">
    <source>
        <dbReference type="EMBL" id="OQM41389.1"/>
    </source>
</evidence>
<feature type="transmembrane region" description="Helical" evidence="9">
    <location>
        <begin position="82"/>
        <end position="102"/>
    </location>
</feature>
<evidence type="ECO:0000256" key="4">
    <source>
        <dbReference type="ARBA" id="ARBA00022519"/>
    </source>
</evidence>
<proteinExistence type="inferred from homology"/>
<dbReference type="RefSeq" id="WP_080859410.1">
    <property type="nucleotide sequence ID" value="NZ_BPFM01000002.1"/>
</dbReference>
<gene>
    <name evidence="11" type="ORF">BZK42_15460</name>
</gene>
<evidence type="ECO:0000313" key="12">
    <source>
        <dbReference type="Proteomes" id="UP000192573"/>
    </source>
</evidence>
<dbReference type="GO" id="GO:0015740">
    <property type="term" value="P:C4-dicarboxylate transport"/>
    <property type="evidence" value="ECO:0007669"/>
    <property type="project" value="TreeGrafter"/>
</dbReference>
<dbReference type="GO" id="GO:0022857">
    <property type="term" value="F:transmembrane transporter activity"/>
    <property type="evidence" value="ECO:0007669"/>
    <property type="project" value="UniProtKB-UniRule"/>
</dbReference>
<evidence type="ECO:0000256" key="1">
    <source>
        <dbReference type="ARBA" id="ARBA00004429"/>
    </source>
</evidence>
<comment type="subunit">
    <text evidence="9">The complex comprises the extracytoplasmic solute receptor protein and the two transmembrane proteins.</text>
</comment>
<evidence type="ECO:0000256" key="6">
    <source>
        <dbReference type="ARBA" id="ARBA00022989"/>
    </source>
</evidence>
<keyword evidence="4 9" id="KW-0997">Cell inner membrane</keyword>
<dbReference type="EMBL" id="NAEW01000006">
    <property type="protein sequence ID" value="OQM41389.1"/>
    <property type="molecule type" value="Genomic_DNA"/>
</dbReference>
<dbReference type="AlphaFoldDB" id="A0A1V8NYA6"/>
<evidence type="ECO:0000256" key="8">
    <source>
        <dbReference type="ARBA" id="ARBA00038436"/>
    </source>
</evidence>
<dbReference type="GO" id="GO:0005886">
    <property type="term" value="C:plasma membrane"/>
    <property type="evidence" value="ECO:0007669"/>
    <property type="project" value="UniProtKB-SubCell"/>
</dbReference>
<feature type="transmembrane region" description="Helical" evidence="9">
    <location>
        <begin position="122"/>
        <end position="145"/>
    </location>
</feature>
<evidence type="ECO:0000256" key="5">
    <source>
        <dbReference type="ARBA" id="ARBA00022692"/>
    </source>
</evidence>
<comment type="subcellular location">
    <subcellularLocation>
        <location evidence="1 9">Cell inner membrane</location>
        <topology evidence="1 9">Multi-pass membrane protein</topology>
    </subcellularLocation>
</comment>
<sequence length="159" mass="17864">MFGFFNRFSDILAGVATSGIVLITILAVFMRWLLNSPLIWGEEVLIICYIWLIMLGAASAMRLRMHVSIDALTAMLPEKLQLICTLFTHIISIIALSTFGYLGYELSLIAEDKITPILGVSYLYIDFAVPTGAGIMVIFCLQHLWQDIKKMKNREVACQ</sequence>
<keyword evidence="3" id="KW-1003">Cell membrane</keyword>
<evidence type="ECO:0000256" key="2">
    <source>
        <dbReference type="ARBA" id="ARBA00022448"/>
    </source>
</evidence>
<evidence type="ECO:0000256" key="7">
    <source>
        <dbReference type="ARBA" id="ARBA00023136"/>
    </source>
</evidence>
<feature type="transmembrane region" description="Helical" evidence="9">
    <location>
        <begin position="44"/>
        <end position="61"/>
    </location>
</feature>
<keyword evidence="6 9" id="KW-1133">Transmembrane helix</keyword>
<feature type="transmembrane region" description="Helical" evidence="9">
    <location>
        <begin position="12"/>
        <end position="32"/>
    </location>
</feature>
<keyword evidence="7 9" id="KW-0472">Membrane</keyword>
<dbReference type="InterPro" id="IPR007387">
    <property type="entry name" value="TRAP_DctQ"/>
</dbReference>
<name>A0A1V8NYA6_CITBR</name>
<comment type="caution">
    <text evidence="11">The sequence shown here is derived from an EMBL/GenBank/DDBJ whole genome shotgun (WGS) entry which is preliminary data.</text>
</comment>
<protein>
    <recommendedName>
        <fullName evidence="9">TRAP transporter small permease protein</fullName>
    </recommendedName>
</protein>
<dbReference type="GeneID" id="66271528"/>
<dbReference type="PANTHER" id="PTHR35011:SF2">
    <property type="entry name" value="2,3-DIKETO-L-GULONATE TRAP TRANSPORTER SMALL PERMEASE PROTEIN YIAM"/>
    <property type="match status" value="1"/>
</dbReference>
<accession>A0A1V8NYA6</accession>
<dbReference type="InterPro" id="IPR055348">
    <property type="entry name" value="DctQ"/>
</dbReference>
<keyword evidence="2 9" id="KW-0813">Transport</keyword>
<comment type="similarity">
    <text evidence="8 9">Belongs to the TRAP transporter small permease family.</text>
</comment>